<dbReference type="PaxDb" id="5691-EAN78358"/>
<sequence>MRGRNYLTRYYFNTVKLVMDVQSKGMNADCEGAWDVCVCFFFNYCCCLFIYFSEHMCLCCISYFNVSLTTIIYTLVWFLFSSVTLWGTLPHFVTHFFPFHRAIICIYCLLTSIFFSFFFLFVGGDAHQYHGIFHSYVLVPVLNVSLLMFFPPPFSSYFAT</sequence>
<reference evidence="2 3" key="2">
    <citation type="journal article" date="2005" name="Science">
        <title>The genome of the African trypanosome Trypanosoma brucei.</title>
        <authorList>
            <person name="Berriman M."/>
            <person name="Ghedin E."/>
            <person name="Hertz-Fowler C."/>
            <person name="Blandin G."/>
            <person name="Renauld H."/>
            <person name="Bartholomeu D.C."/>
            <person name="Lennard N.J."/>
            <person name="Caler E."/>
            <person name="Hamlin N.E."/>
            <person name="Haas B."/>
            <person name="Bohme U."/>
            <person name="Hannick L."/>
            <person name="Aslett M.A."/>
            <person name="Shallom J."/>
            <person name="Marcello L."/>
            <person name="Hou L."/>
            <person name="Wickstead B."/>
            <person name="Alsmark U.C."/>
            <person name="Arrowsmith C."/>
            <person name="Atkin R.J."/>
            <person name="Barron A.J."/>
            <person name="Bringaud F."/>
            <person name="Brooks K."/>
            <person name="Carrington M."/>
            <person name="Cherevach I."/>
            <person name="Chillingworth T.J."/>
            <person name="Churcher C."/>
            <person name="Clark L.N."/>
            <person name="Corton C.H."/>
            <person name="Cronin A."/>
            <person name="Davies R.M."/>
            <person name="Doggett J."/>
            <person name="Djikeng A."/>
            <person name="Feldblyum T."/>
            <person name="Field M.C."/>
            <person name="Fraser A."/>
            <person name="Goodhead I."/>
            <person name="Hance Z."/>
            <person name="Harper D."/>
            <person name="Harris B.R."/>
            <person name="Hauser H."/>
            <person name="Hostetler J."/>
            <person name="Ivens A."/>
            <person name="Jagels K."/>
            <person name="Johnson D."/>
            <person name="Johnson J."/>
            <person name="Jones K."/>
            <person name="Kerhornou A.X."/>
            <person name="Koo H."/>
            <person name="Larke N."/>
            <person name="Landfear S."/>
            <person name="Larkin C."/>
            <person name="Leech V."/>
            <person name="Line A."/>
            <person name="Lord A."/>
            <person name="Macleod A."/>
            <person name="Mooney P.J."/>
            <person name="Moule S."/>
            <person name="Martin D.M."/>
            <person name="Morgan G.W."/>
            <person name="Mungall K."/>
            <person name="Norbertczak H."/>
            <person name="Ormond D."/>
            <person name="Pai G."/>
            <person name="Peacock C.S."/>
            <person name="Peterson J."/>
            <person name="Quail M.A."/>
            <person name="Rabbinowitsch E."/>
            <person name="Rajandream M.A."/>
            <person name="Reitter C."/>
            <person name="Salzberg S.L."/>
            <person name="Sanders M."/>
            <person name="Schobel S."/>
            <person name="Sharp S."/>
            <person name="Simmonds M."/>
            <person name="Simpson A.J."/>
            <person name="Tallon L."/>
            <person name="Turner C.M."/>
            <person name="Tait A."/>
            <person name="Tivey A.R."/>
            <person name="Van Aken S."/>
            <person name="Walker D."/>
            <person name="Wanless D."/>
            <person name="Wang S."/>
            <person name="White B."/>
            <person name="White O."/>
            <person name="Whitehead S."/>
            <person name="Woodward J."/>
            <person name="Wortman J."/>
            <person name="Adams M.D."/>
            <person name="Embley T.M."/>
            <person name="Gull K."/>
            <person name="Ullu E."/>
            <person name="Barry J.D."/>
            <person name="Fairlamb A.H."/>
            <person name="Opperdoes F."/>
            <person name="Barrell B.G."/>
            <person name="Donelson J.E."/>
            <person name="Hall N."/>
            <person name="Fraser C.M."/>
            <person name="Melville S.E."/>
            <person name="El-Sayed N.M."/>
        </authorList>
    </citation>
    <scope>NUCLEOTIDE SEQUENCE [LARGE SCALE GENOMIC DNA]</scope>
    <source>
        <strain evidence="2 3">927/4 GUTat10.1</strain>
    </source>
</reference>
<dbReference type="Proteomes" id="UP000008524">
    <property type="component" value="Chromosome 10"/>
</dbReference>
<dbReference type="GO" id="GO:0005737">
    <property type="term" value="C:cytoplasm"/>
    <property type="evidence" value="ECO:0000314"/>
    <property type="project" value="GeneDB"/>
</dbReference>
<keyword evidence="1" id="KW-1133">Transmembrane helix</keyword>
<feature type="transmembrane region" description="Helical" evidence="1">
    <location>
        <begin position="99"/>
        <end position="121"/>
    </location>
</feature>
<feature type="transmembrane region" description="Helical" evidence="1">
    <location>
        <begin position="133"/>
        <end position="150"/>
    </location>
</feature>
<dbReference type="InParanoid" id="Q38A12"/>
<dbReference type="GO" id="GO:0097014">
    <property type="term" value="C:ciliary plasm"/>
    <property type="evidence" value="ECO:0000314"/>
    <property type="project" value="GeneDB"/>
</dbReference>
<protein>
    <recommendedName>
        <fullName evidence="4">T. brucei spp.-specific protein</fullName>
    </recommendedName>
</protein>
<dbReference type="KEGG" id="tbr:Tb10.6k15.0720"/>
<dbReference type="GeneID" id="3662746"/>
<organism evidence="2 3">
    <name type="scientific">Trypanosoma brucei brucei (strain 927/4 GUTat10.1)</name>
    <dbReference type="NCBI Taxonomy" id="185431"/>
    <lineage>
        <taxon>Eukaryota</taxon>
        <taxon>Discoba</taxon>
        <taxon>Euglenozoa</taxon>
        <taxon>Kinetoplastea</taxon>
        <taxon>Metakinetoplastina</taxon>
        <taxon>Trypanosomatida</taxon>
        <taxon>Trypanosomatidae</taxon>
        <taxon>Trypanosoma</taxon>
    </lineage>
</organism>
<evidence type="ECO:0000313" key="3">
    <source>
        <dbReference type="Proteomes" id="UP000008524"/>
    </source>
</evidence>
<proteinExistence type="predicted"/>
<dbReference type="RefSeq" id="XP_823186.1">
    <property type="nucleotide sequence ID" value="XM_818093.1"/>
</dbReference>
<evidence type="ECO:0000256" key="1">
    <source>
        <dbReference type="SAM" id="Phobius"/>
    </source>
</evidence>
<name>Q38A12_TRYB2</name>
<reference evidence="2 3" key="1">
    <citation type="journal article" date="2005" name="Science">
        <title>Comparative genomics of trypanosomatid parasitic protozoa.</title>
        <authorList>
            <person name="El-Sayed N.M."/>
            <person name="Myler P.J."/>
            <person name="Blandin G."/>
            <person name="Berriman M."/>
            <person name="Crabtree J."/>
            <person name="Aggarwal G."/>
            <person name="Caler E."/>
            <person name="Renauld H."/>
            <person name="Worthey E.A."/>
            <person name="Hertz-Fowler C."/>
            <person name="Ghedin E."/>
            <person name="Peacock C."/>
            <person name="Bartholomeu D.C."/>
            <person name="Haas B.J."/>
            <person name="Tran A.N."/>
            <person name="Wortman J.R."/>
            <person name="Alsmark U.C."/>
            <person name="Angiuoli S."/>
            <person name="Anupama A."/>
            <person name="Badger J."/>
            <person name="Bringaud F."/>
            <person name="Cadag E."/>
            <person name="Carlton J.M."/>
            <person name="Cerqueira G.C."/>
            <person name="Creasy T."/>
            <person name="Delcher A.L."/>
            <person name="Djikeng A."/>
            <person name="Embley T.M."/>
            <person name="Hauser C."/>
            <person name="Ivens A.C."/>
            <person name="Kummerfeld S.K."/>
            <person name="Pereira-Leal J.B."/>
            <person name="Nilsson D."/>
            <person name="Peterson J."/>
            <person name="Salzberg S.L."/>
            <person name="Shallom J."/>
            <person name="Silva J.C."/>
            <person name="Sundaram J."/>
            <person name="Westenberger S."/>
            <person name="White O."/>
            <person name="Melville S.E."/>
            <person name="Donelson J.E."/>
            <person name="Andersson B."/>
            <person name="Stuart K.D."/>
            <person name="Hall N."/>
        </authorList>
    </citation>
    <scope>NUCLEOTIDE SEQUENCE [LARGE SCALE GENOMIC DNA]</scope>
    <source>
        <strain evidence="2 3">927/4 GUTat10.1</strain>
    </source>
</reference>
<keyword evidence="1" id="KW-0812">Transmembrane</keyword>
<evidence type="ECO:0000313" key="2">
    <source>
        <dbReference type="EMBL" id="EAN78358.1"/>
    </source>
</evidence>
<dbReference type="AlphaFoldDB" id="Q38A12"/>
<evidence type="ECO:0008006" key="4">
    <source>
        <dbReference type="Google" id="ProtNLM"/>
    </source>
</evidence>
<dbReference type="VEuPathDB" id="TriTrypDB:Tb927.10.9630"/>
<accession>Q38A12</accession>
<dbReference type="GO" id="GO:0031981">
    <property type="term" value="C:nuclear lumen"/>
    <property type="evidence" value="ECO:0000314"/>
    <property type="project" value="GeneDB"/>
</dbReference>
<keyword evidence="3" id="KW-1185">Reference proteome</keyword>
<feature type="transmembrane region" description="Helical" evidence="1">
    <location>
        <begin position="64"/>
        <end position="87"/>
    </location>
</feature>
<keyword evidence="1" id="KW-0472">Membrane</keyword>
<gene>
    <name evidence="2" type="ORF">Tb10.6k15.0720</name>
</gene>
<feature type="transmembrane region" description="Helical" evidence="1">
    <location>
        <begin position="32"/>
        <end position="52"/>
    </location>
</feature>
<dbReference type="EMBL" id="CM000208">
    <property type="protein sequence ID" value="EAN78358.1"/>
    <property type="molecule type" value="Genomic_DNA"/>
</dbReference>